<keyword evidence="6" id="KW-1185">Reference proteome</keyword>
<dbReference type="SUPFAM" id="SSF51735">
    <property type="entry name" value="NAD(P)-binding Rossmann-fold domains"/>
    <property type="match status" value="1"/>
</dbReference>
<evidence type="ECO:0000313" key="5">
    <source>
        <dbReference type="EMBL" id="KAF2772122.1"/>
    </source>
</evidence>
<dbReference type="InterPro" id="IPR002347">
    <property type="entry name" value="SDR_fam"/>
</dbReference>
<sequence>MPPKTAPRKTAYITGAASGIGKAVAEMLVQRGVRVALADLSLEGVKNVASSLNATWQSKIGVAIQQQSVQDVAMPLFLDAADWQSQREAFEKAVEALGGRIDLVYPIAGIGEKLFFRNDGGKGTECAKPNLSVLDVNLYGSLYTASLAIQHMRRQEKDEQGVRGRIAVVASVCGFYCVPTLPIYTAAKHAVIGFVRSYGKYLPEESITLNAVCPSVVRTNISTSGFYDTLEEKGLLTPMKSVINAFEKFLDDGQMSGECWEAGPKGDLVRREPAEHLDGESAEVMRLLYHRGHALHEPPKE</sequence>
<dbReference type="PANTHER" id="PTHR44229">
    <property type="entry name" value="15-HYDROXYPROSTAGLANDIN DEHYDROGENASE [NAD(+)]"/>
    <property type="match status" value="1"/>
</dbReference>
<dbReference type="PRINTS" id="PR00081">
    <property type="entry name" value="GDHRDH"/>
</dbReference>
<accession>A0A6G1LHS3</accession>
<keyword evidence="2" id="KW-0521">NADP</keyword>
<dbReference type="GO" id="GO:0016491">
    <property type="term" value="F:oxidoreductase activity"/>
    <property type="evidence" value="ECO:0007669"/>
    <property type="project" value="UniProtKB-KW"/>
</dbReference>
<dbReference type="Pfam" id="PF00106">
    <property type="entry name" value="adh_short"/>
    <property type="match status" value="1"/>
</dbReference>
<evidence type="ECO:0000256" key="1">
    <source>
        <dbReference type="ARBA" id="ARBA00006484"/>
    </source>
</evidence>
<protein>
    <submittedName>
        <fullName evidence="5">Glucose 1-dehydrogenase</fullName>
    </submittedName>
</protein>
<reference evidence="5" key="1">
    <citation type="journal article" date="2020" name="Stud. Mycol.">
        <title>101 Dothideomycetes genomes: a test case for predicting lifestyles and emergence of pathogens.</title>
        <authorList>
            <person name="Haridas S."/>
            <person name="Albert R."/>
            <person name="Binder M."/>
            <person name="Bloem J."/>
            <person name="Labutti K."/>
            <person name="Salamov A."/>
            <person name="Andreopoulos B."/>
            <person name="Baker S."/>
            <person name="Barry K."/>
            <person name="Bills G."/>
            <person name="Bluhm B."/>
            <person name="Cannon C."/>
            <person name="Castanera R."/>
            <person name="Culley D."/>
            <person name="Daum C."/>
            <person name="Ezra D."/>
            <person name="Gonzalez J."/>
            <person name="Henrissat B."/>
            <person name="Kuo A."/>
            <person name="Liang C."/>
            <person name="Lipzen A."/>
            <person name="Lutzoni F."/>
            <person name="Magnuson J."/>
            <person name="Mondo S."/>
            <person name="Nolan M."/>
            <person name="Ohm R."/>
            <person name="Pangilinan J."/>
            <person name="Park H.-J."/>
            <person name="Ramirez L."/>
            <person name="Alfaro M."/>
            <person name="Sun H."/>
            <person name="Tritt A."/>
            <person name="Yoshinaga Y."/>
            <person name="Zwiers L.-H."/>
            <person name="Turgeon B."/>
            <person name="Goodwin S."/>
            <person name="Spatafora J."/>
            <person name="Crous P."/>
            <person name="Grigoriev I."/>
        </authorList>
    </citation>
    <scope>NUCLEOTIDE SEQUENCE</scope>
    <source>
        <strain evidence="5">CBS 116005</strain>
    </source>
</reference>
<dbReference type="InterPro" id="IPR020904">
    <property type="entry name" value="Sc_DH/Rdtase_CS"/>
</dbReference>
<dbReference type="Gene3D" id="3.40.50.720">
    <property type="entry name" value="NAD(P)-binding Rossmann-like Domain"/>
    <property type="match status" value="1"/>
</dbReference>
<dbReference type="GO" id="GO:0005737">
    <property type="term" value="C:cytoplasm"/>
    <property type="evidence" value="ECO:0007669"/>
    <property type="project" value="TreeGrafter"/>
</dbReference>
<dbReference type="Proteomes" id="UP000799436">
    <property type="component" value="Unassembled WGS sequence"/>
</dbReference>
<proteinExistence type="inferred from homology"/>
<evidence type="ECO:0000256" key="3">
    <source>
        <dbReference type="ARBA" id="ARBA00023002"/>
    </source>
</evidence>
<organism evidence="5 6">
    <name type="scientific">Teratosphaeria nubilosa</name>
    <dbReference type="NCBI Taxonomy" id="161662"/>
    <lineage>
        <taxon>Eukaryota</taxon>
        <taxon>Fungi</taxon>
        <taxon>Dikarya</taxon>
        <taxon>Ascomycota</taxon>
        <taxon>Pezizomycotina</taxon>
        <taxon>Dothideomycetes</taxon>
        <taxon>Dothideomycetidae</taxon>
        <taxon>Mycosphaerellales</taxon>
        <taxon>Teratosphaeriaceae</taxon>
        <taxon>Teratosphaeria</taxon>
    </lineage>
</organism>
<dbReference type="PRINTS" id="PR00080">
    <property type="entry name" value="SDRFAMILY"/>
</dbReference>
<dbReference type="OrthoDB" id="37659at2759"/>
<evidence type="ECO:0000256" key="4">
    <source>
        <dbReference type="RuleBase" id="RU000363"/>
    </source>
</evidence>
<gene>
    <name evidence="5" type="ORF">EJ03DRAFT_267193</name>
</gene>
<name>A0A6G1LHS3_9PEZI</name>
<dbReference type="AlphaFoldDB" id="A0A6G1LHS3"/>
<keyword evidence="3" id="KW-0560">Oxidoreductase</keyword>
<comment type="similarity">
    <text evidence="1 4">Belongs to the short-chain dehydrogenases/reductases (SDR) family.</text>
</comment>
<dbReference type="EMBL" id="ML995816">
    <property type="protein sequence ID" value="KAF2772122.1"/>
    <property type="molecule type" value="Genomic_DNA"/>
</dbReference>
<dbReference type="PROSITE" id="PS00061">
    <property type="entry name" value="ADH_SHORT"/>
    <property type="match status" value="1"/>
</dbReference>
<dbReference type="InterPro" id="IPR036291">
    <property type="entry name" value="NAD(P)-bd_dom_sf"/>
</dbReference>
<dbReference type="PANTHER" id="PTHR44229:SF4">
    <property type="entry name" value="15-HYDROXYPROSTAGLANDIN DEHYDROGENASE [NAD(+)]"/>
    <property type="match status" value="1"/>
</dbReference>
<evidence type="ECO:0000256" key="2">
    <source>
        <dbReference type="ARBA" id="ARBA00022857"/>
    </source>
</evidence>
<evidence type="ECO:0000313" key="6">
    <source>
        <dbReference type="Proteomes" id="UP000799436"/>
    </source>
</evidence>